<dbReference type="GO" id="GO:0005829">
    <property type="term" value="C:cytosol"/>
    <property type="evidence" value="ECO:0007669"/>
    <property type="project" value="TreeGrafter"/>
</dbReference>
<dbReference type="PROSITE" id="PS50082">
    <property type="entry name" value="WD_REPEATS_2"/>
    <property type="match status" value="3"/>
</dbReference>
<comment type="caution">
    <text evidence="10">The sequence shown here is derived from an EMBL/GenBank/DDBJ whole genome shotgun (WGS) entry which is preliminary data.</text>
</comment>
<dbReference type="InterPro" id="IPR001680">
    <property type="entry name" value="WD40_rpt"/>
</dbReference>
<comment type="similarity">
    <text evidence="1">Belongs to the WD repeat WDR24 family.</text>
</comment>
<gene>
    <name evidence="10" type="ORF">APLA_LOCUS18218</name>
</gene>
<dbReference type="InterPro" id="IPR015943">
    <property type="entry name" value="WD40/YVTN_repeat-like_dom_sf"/>
</dbReference>
<dbReference type="Proteomes" id="UP000494106">
    <property type="component" value="Unassembled WGS sequence"/>
</dbReference>
<dbReference type="SMART" id="SM00320">
    <property type="entry name" value="WD40"/>
    <property type="match status" value="6"/>
</dbReference>
<dbReference type="InterPro" id="IPR036322">
    <property type="entry name" value="WD40_repeat_dom_sf"/>
</dbReference>
<evidence type="ECO:0000256" key="9">
    <source>
        <dbReference type="SAM" id="MobiDB-lite"/>
    </source>
</evidence>
<evidence type="ECO:0000256" key="1">
    <source>
        <dbReference type="ARBA" id="ARBA00008134"/>
    </source>
</evidence>
<dbReference type="GO" id="GO:0034198">
    <property type="term" value="P:cellular response to amino acid starvation"/>
    <property type="evidence" value="ECO:0007669"/>
    <property type="project" value="TreeGrafter"/>
</dbReference>
<feature type="repeat" description="WD" evidence="8">
    <location>
        <begin position="145"/>
        <end position="180"/>
    </location>
</feature>
<evidence type="ECO:0000256" key="3">
    <source>
        <dbReference type="ARBA" id="ARBA00022723"/>
    </source>
</evidence>
<keyword evidence="3" id="KW-0479">Metal-binding</keyword>
<dbReference type="InterPro" id="IPR019775">
    <property type="entry name" value="WD40_repeat_CS"/>
</dbReference>
<dbReference type="Gene3D" id="2.130.10.10">
    <property type="entry name" value="YVTN repeat-like/Quinoprotein amine dehydrogenase"/>
    <property type="match status" value="1"/>
</dbReference>
<keyword evidence="4" id="KW-0677">Repeat</keyword>
<evidence type="ECO:0000256" key="5">
    <source>
        <dbReference type="ARBA" id="ARBA00022771"/>
    </source>
</evidence>
<keyword evidence="6" id="KW-0862">Zinc</keyword>
<feature type="region of interest" description="Disordered" evidence="9">
    <location>
        <begin position="599"/>
        <end position="667"/>
    </location>
</feature>
<keyword evidence="11" id="KW-1185">Reference proteome</keyword>
<feature type="compositionally biased region" description="Low complexity" evidence="9">
    <location>
        <begin position="648"/>
        <end position="660"/>
    </location>
</feature>
<evidence type="ECO:0000313" key="10">
    <source>
        <dbReference type="EMBL" id="CAB3261870.1"/>
    </source>
</evidence>
<dbReference type="GO" id="GO:0061700">
    <property type="term" value="C:GATOR2 complex"/>
    <property type="evidence" value="ECO:0007669"/>
    <property type="project" value="TreeGrafter"/>
</dbReference>
<dbReference type="GO" id="GO:0008270">
    <property type="term" value="F:zinc ion binding"/>
    <property type="evidence" value="ECO:0007669"/>
    <property type="project" value="UniProtKB-KW"/>
</dbReference>
<organism evidence="10 11">
    <name type="scientific">Arctia plantaginis</name>
    <name type="common">Wood tiger moth</name>
    <name type="synonym">Phalaena plantaginis</name>
    <dbReference type="NCBI Taxonomy" id="874455"/>
    <lineage>
        <taxon>Eukaryota</taxon>
        <taxon>Metazoa</taxon>
        <taxon>Ecdysozoa</taxon>
        <taxon>Arthropoda</taxon>
        <taxon>Hexapoda</taxon>
        <taxon>Insecta</taxon>
        <taxon>Pterygota</taxon>
        <taxon>Neoptera</taxon>
        <taxon>Endopterygota</taxon>
        <taxon>Lepidoptera</taxon>
        <taxon>Glossata</taxon>
        <taxon>Ditrysia</taxon>
        <taxon>Noctuoidea</taxon>
        <taxon>Erebidae</taxon>
        <taxon>Arctiinae</taxon>
        <taxon>Arctia</taxon>
    </lineage>
</organism>
<protein>
    <recommendedName>
        <fullName evidence="7">GATOR2 complex protein WDR24</fullName>
    </recommendedName>
</protein>
<sequence length="1412" mass="150542">MIPSNTICVSQEGPANALALNKDCSQVVIAGRNVFKVFSIGENDFSEVCNLRVGKNLNLNFSSIDVAWSTIEENTLATAATNGAVVVWNLGRSGRSKQEHVFSDHKRTVNKVSFHLTEPALLISGSQDGMMKCFDLRMKEVARTFISNTESIRDVQFSPHQANTFAAVSENGNVQLWDVRRHERCLLQFTAHSGPVFACDWHPEMPWLATASRDKTIKVWDIYGKPNLEHTIYTIASVGHVKWRPQKKYQVASCALVLDCAVHVWDVRRPHVPLATFAEHRDVTTAIAWLAEPQSFLSTSRDCSLYRHRFSEAAHPVLWANPQSVCVSARGELAHAAPERPLPAPTMAPAAPDRHVPGLGRKHPTAGALSSAAQAQLERAFPGGASSTLCRYRAASDRPTVPNGLPQAALPQGTEPQGRALPLDSLLPHVASEPRAAPLHSALVYCALNYKIRGGSPHELAAHNAEVARSQNRHMVSHVWEIVRCEYSSRAAAGRGTPAPPPARDSLPTRPEPPPLPPYNYTYTTNAVEEEPLEEVEDWAETQFHNSGVLGKPTLSIYIPPNKQPAHVRNDDSAGWVSAASAHYVDVDAVDWTLPEEAFPLRTAPPPPAPQHHQQIHTSPVHHQHQHHDEKDPIPSHRGNGGDGMSPGGSSSPGSGSSGSACTAPPNLQAHYNNIQAEGGAGEAGAGGALAVREAACWRAPLELAPLLAAALRAHADLGDVQTAAVVMLVLQDHRSDLYPYIEESLQEHWLLGYIELLQRHKLYNVATEVVRCAWLSSVWVLSQQSTVVAVCCGRCGRRTRPHAPCDSCHPLLRHTPDLCAVCHQVPAPLLCTVRCRTPPATPATRCCATRRTCARCATRYLPPLLCTVRCRTPPATPATRCCATRRTCARCATRYLPPSYVQLGAARLLRLLPPAAAPHAGPVRGVPPGTCPPSYVQLGAARLLRLLPPAAAPHAGPVRGVPPGTCPPSYVQLGAARLLRLLPPAAAPHAGPVRGVPPGAARLLRLLPPAAAPHAGPVRGVPPGTCPPSYVQLGAARLLRLLPPAAAPHAGPVRGVPPGTCPPSSVQLGAARLLRLLPPAAAPHAGPVRGVPPVRCRTPPATPATRCCATRRTCARCATRYLPPSYVQLGAARLLRLLPPAAAPHAGPVRGVPPGTCPPLLCTVRCRTPPATPATRCCATRRTCARCATRYLPPLLCTVRCRTPPATPATRCCATRRTCARCATRYLPPSYVQLGAARLLRLLPPAAAPHAGPVRGVPPGTCPPSYVQLGAARLLRLLPPAAAPHAGPVRGVPPGTCPPSYVQLGAARLLRLLPPAAAPHAGPVRGVPPGTCPPSYVQLGAARLLRLLPPAAAPHAGPVRGVPPDRSRSIRLVSGMFSRRSPSSHAQVDGTAPTVSSWLRAHLSAWLTSAP</sequence>
<evidence type="ECO:0000256" key="7">
    <source>
        <dbReference type="ARBA" id="ARBA00040269"/>
    </source>
</evidence>
<feature type="region of interest" description="Disordered" evidence="9">
    <location>
        <begin position="491"/>
        <end position="518"/>
    </location>
</feature>
<feature type="repeat" description="WD" evidence="8">
    <location>
        <begin position="189"/>
        <end position="222"/>
    </location>
</feature>
<proteinExistence type="inferred from homology"/>
<feature type="region of interest" description="Disordered" evidence="9">
    <location>
        <begin position="397"/>
        <end position="417"/>
    </location>
</feature>
<dbReference type="GO" id="GO:0016239">
    <property type="term" value="P:positive regulation of macroautophagy"/>
    <property type="evidence" value="ECO:0007669"/>
    <property type="project" value="TreeGrafter"/>
</dbReference>
<reference evidence="10 11" key="1">
    <citation type="submission" date="2020-04" db="EMBL/GenBank/DDBJ databases">
        <authorList>
            <person name="Wallbank WR R."/>
            <person name="Pardo Diaz C."/>
            <person name="Kozak K."/>
            <person name="Martin S."/>
            <person name="Jiggins C."/>
            <person name="Moest M."/>
            <person name="Warren A I."/>
            <person name="Byers J.R.P. K."/>
            <person name="Montejo-Kovacevich G."/>
            <person name="Yen C E."/>
        </authorList>
    </citation>
    <scope>NUCLEOTIDE SEQUENCE [LARGE SCALE GENOMIC DNA]</scope>
</reference>
<evidence type="ECO:0000313" key="11">
    <source>
        <dbReference type="Proteomes" id="UP000494106"/>
    </source>
</evidence>
<evidence type="ECO:0000256" key="8">
    <source>
        <dbReference type="PROSITE-ProRule" id="PRU00221"/>
    </source>
</evidence>
<dbReference type="SUPFAM" id="SSF50978">
    <property type="entry name" value="WD40 repeat-like"/>
    <property type="match status" value="1"/>
</dbReference>
<dbReference type="OrthoDB" id="60955at2759"/>
<keyword evidence="5" id="KW-0863">Zinc-finger</keyword>
<feature type="repeat" description="WD" evidence="8">
    <location>
        <begin position="102"/>
        <end position="144"/>
    </location>
</feature>
<dbReference type="PROSITE" id="PS00678">
    <property type="entry name" value="WD_REPEATS_1"/>
    <property type="match status" value="1"/>
</dbReference>
<dbReference type="InterPro" id="IPR037590">
    <property type="entry name" value="WDR24"/>
</dbReference>
<accession>A0A8S1BWT3</accession>
<dbReference type="GO" id="GO:1904263">
    <property type="term" value="P:positive regulation of TORC1 signaling"/>
    <property type="evidence" value="ECO:0007669"/>
    <property type="project" value="TreeGrafter"/>
</dbReference>
<evidence type="ECO:0000256" key="4">
    <source>
        <dbReference type="ARBA" id="ARBA00022737"/>
    </source>
</evidence>
<dbReference type="PROSITE" id="PS50294">
    <property type="entry name" value="WD_REPEATS_REGION"/>
    <property type="match status" value="1"/>
</dbReference>
<dbReference type="GO" id="GO:0005774">
    <property type="term" value="C:vacuolar membrane"/>
    <property type="evidence" value="ECO:0007669"/>
    <property type="project" value="TreeGrafter"/>
</dbReference>
<dbReference type="PANTHER" id="PTHR46200">
    <property type="entry name" value="GATOR COMPLEX PROTEIN WDR24"/>
    <property type="match status" value="1"/>
</dbReference>
<name>A0A8S1BWT3_ARCPL</name>
<keyword evidence="2 8" id="KW-0853">WD repeat</keyword>
<dbReference type="PANTHER" id="PTHR46200:SF1">
    <property type="entry name" value="GATOR COMPLEX PROTEIN WDR24"/>
    <property type="match status" value="1"/>
</dbReference>
<evidence type="ECO:0000256" key="6">
    <source>
        <dbReference type="ARBA" id="ARBA00022833"/>
    </source>
</evidence>
<dbReference type="EMBL" id="CADEBC010000858">
    <property type="protein sequence ID" value="CAB3261870.1"/>
    <property type="molecule type" value="Genomic_DNA"/>
</dbReference>
<dbReference type="Pfam" id="PF00400">
    <property type="entry name" value="WD40"/>
    <property type="match status" value="3"/>
</dbReference>
<evidence type="ECO:0000256" key="2">
    <source>
        <dbReference type="ARBA" id="ARBA00022574"/>
    </source>
</evidence>